<comment type="caution">
    <text evidence="10">The sequence shown here is derived from an EMBL/GenBank/DDBJ whole genome shotgun (WGS) entry which is preliminary data.</text>
</comment>
<evidence type="ECO:0000256" key="5">
    <source>
        <dbReference type="ARBA" id="ARBA00023143"/>
    </source>
</evidence>
<protein>
    <recommendedName>
        <fullName evidence="3 7">Flagellar hook-associated protein 2</fullName>
        <shortName evidence="7">HAP2</shortName>
    </recommendedName>
    <alternativeName>
        <fullName evidence="7">Flagellar cap protein</fullName>
    </alternativeName>
</protein>
<keyword evidence="10" id="KW-0282">Flagellum</keyword>
<evidence type="ECO:0000256" key="2">
    <source>
        <dbReference type="ARBA" id="ARBA00011255"/>
    </source>
</evidence>
<keyword evidence="10" id="KW-0966">Cell projection</keyword>
<dbReference type="InterPro" id="IPR040026">
    <property type="entry name" value="FliD"/>
</dbReference>
<evidence type="ECO:0000256" key="1">
    <source>
        <dbReference type="ARBA" id="ARBA00009764"/>
    </source>
</evidence>
<dbReference type="InterPro" id="IPR003481">
    <property type="entry name" value="FliD_N"/>
</dbReference>
<dbReference type="GO" id="GO:0009424">
    <property type="term" value="C:bacterial-type flagellum hook"/>
    <property type="evidence" value="ECO:0007669"/>
    <property type="project" value="UniProtKB-UniRule"/>
</dbReference>
<comment type="similarity">
    <text evidence="1 7">Belongs to the FliD family.</text>
</comment>
<evidence type="ECO:0000256" key="3">
    <source>
        <dbReference type="ARBA" id="ARBA00016246"/>
    </source>
</evidence>
<name>A0A4R0HKC3_9ENTR</name>
<evidence type="ECO:0000259" key="8">
    <source>
        <dbReference type="Pfam" id="PF02465"/>
    </source>
</evidence>
<reference evidence="10 11" key="1">
    <citation type="submission" date="2019-02" db="EMBL/GenBank/DDBJ databases">
        <title>The draft genome of Kosakonia quasisacchari strain WCHKQ120001.</title>
        <authorList>
            <person name="Wang C."/>
            <person name="Feng Y."/>
            <person name="Zong Z."/>
        </authorList>
    </citation>
    <scope>NUCLEOTIDE SEQUENCE [LARGE SCALE GENOMIC DNA]</scope>
    <source>
        <strain evidence="10 11">WCHKQ120001</strain>
    </source>
</reference>
<organism evidence="10 11">
    <name type="scientific">Kosakonia quasisacchari</name>
    <dbReference type="NCBI Taxonomy" id="2529380"/>
    <lineage>
        <taxon>Bacteria</taxon>
        <taxon>Pseudomonadati</taxon>
        <taxon>Pseudomonadota</taxon>
        <taxon>Gammaproteobacteria</taxon>
        <taxon>Enterobacterales</taxon>
        <taxon>Enterobacteriaceae</taxon>
        <taxon>Kosakonia</taxon>
    </lineage>
</organism>
<dbReference type="GO" id="GO:0071973">
    <property type="term" value="P:bacterial-type flagellum-dependent cell motility"/>
    <property type="evidence" value="ECO:0007669"/>
    <property type="project" value="TreeGrafter"/>
</dbReference>
<evidence type="ECO:0000259" key="9">
    <source>
        <dbReference type="Pfam" id="PF07195"/>
    </source>
</evidence>
<dbReference type="Pfam" id="PF02465">
    <property type="entry name" value="FliD_N"/>
    <property type="match status" value="1"/>
</dbReference>
<dbReference type="AlphaFoldDB" id="A0A4R0HKC3"/>
<evidence type="ECO:0000256" key="6">
    <source>
        <dbReference type="ARBA" id="ARBA00025175"/>
    </source>
</evidence>
<dbReference type="GO" id="GO:0007155">
    <property type="term" value="P:cell adhesion"/>
    <property type="evidence" value="ECO:0007669"/>
    <property type="project" value="InterPro"/>
</dbReference>
<keyword evidence="7" id="KW-0964">Secreted</keyword>
<keyword evidence="11" id="KW-1185">Reference proteome</keyword>
<evidence type="ECO:0000256" key="4">
    <source>
        <dbReference type="ARBA" id="ARBA00023054"/>
    </source>
</evidence>
<dbReference type="EMBL" id="SJOP01000007">
    <property type="protein sequence ID" value="TCC09552.1"/>
    <property type="molecule type" value="Genomic_DNA"/>
</dbReference>
<sequence length="492" mass="51523">MAISSLGVGTGGIDTASMLDQLKAGEQTRLTPYTSLKSKYDSQISAWGQISSLLSNLQKSVTTMGGDAFNKMTVSANEAFSAVAGSGAQADSHSVTISQLAAAHKLKTQPQASADTALGTSTSGGTRTITITQNDGKTMDVELKDDETSLNQIAKAINKEKGDVSASVQRTDDGYQLVLSSKTTGSDGKMSVKVDGDASLAGVLDTSNGGQHIDAQGQVVNDPGMSDNMISVSDAQDAKLRVDGSDYTRSTNNINDIIDGVTLNLKKVSENGASEQLTLTNDTSAIKTSLQDFVKQYNALLDKTTSASKYVAADTSGLGDEDVATQSSKSGALMGDSTLRGLVSEIRSTVNGVYGDADATYGSLADLGISIDAQTGQMTLNEDTLDEAIADNPEQIANMFSGRGTSEGLATSLGSILKEYLGDSKTKTDGIIDTATDSLETQSEIAQTQIDKTQKLIDAQVERYRVQFQNLDSMMSNLNSMSSQLTSLLSTL</sequence>
<proteinExistence type="inferred from homology"/>
<comment type="function">
    <text evidence="6">Required for the morphogenesis and for the elongation of the flagellar filament by facilitating polymerization of the flagellin monomers at the tip of growing filament. Forms a capping structure, which prevents flagellin subunits (transported through the central channel of the flagellum) from leaking out without polymerization at the distal end.</text>
</comment>
<dbReference type="PANTHER" id="PTHR30288:SF0">
    <property type="entry name" value="FLAGELLAR HOOK-ASSOCIATED PROTEIN 2"/>
    <property type="match status" value="1"/>
</dbReference>
<gene>
    <name evidence="10" type="ORF">E0L21_09845</name>
</gene>
<dbReference type="Pfam" id="PF07195">
    <property type="entry name" value="FliD_C"/>
    <property type="match status" value="1"/>
</dbReference>
<evidence type="ECO:0000313" key="11">
    <source>
        <dbReference type="Proteomes" id="UP000291793"/>
    </source>
</evidence>
<feature type="domain" description="Flagellar hook-associated protein 2 N-terminal" evidence="8">
    <location>
        <begin position="12"/>
        <end position="104"/>
    </location>
</feature>
<dbReference type="RefSeq" id="WP_131408969.1">
    <property type="nucleotide sequence ID" value="NZ_SJOP01000007.1"/>
</dbReference>
<dbReference type="PANTHER" id="PTHR30288">
    <property type="entry name" value="FLAGELLAR CAP/ASSEMBLY PROTEIN FLID"/>
    <property type="match status" value="1"/>
</dbReference>
<keyword evidence="4" id="KW-0175">Coiled coil</keyword>
<dbReference type="GO" id="GO:0009421">
    <property type="term" value="C:bacterial-type flagellum filament cap"/>
    <property type="evidence" value="ECO:0007669"/>
    <property type="project" value="InterPro"/>
</dbReference>
<dbReference type="InterPro" id="IPR010809">
    <property type="entry name" value="FliD_C"/>
</dbReference>
<dbReference type="GO" id="GO:0005576">
    <property type="term" value="C:extracellular region"/>
    <property type="evidence" value="ECO:0007669"/>
    <property type="project" value="UniProtKB-SubCell"/>
</dbReference>
<dbReference type="OrthoDB" id="5980200at2"/>
<comment type="subcellular location">
    <subcellularLocation>
        <location evidence="7">Secreted</location>
    </subcellularLocation>
    <subcellularLocation>
        <location evidence="7">Bacterial flagellum</location>
    </subcellularLocation>
</comment>
<keyword evidence="10" id="KW-0969">Cilium</keyword>
<keyword evidence="5 7" id="KW-0975">Bacterial flagellum</keyword>
<evidence type="ECO:0000313" key="10">
    <source>
        <dbReference type="EMBL" id="TCC09552.1"/>
    </source>
</evidence>
<accession>A0A4R0HKC3</accession>
<comment type="function">
    <text evidence="7">Required for morphogenesis and for the elongation of the flagellar filament by facilitating polymerization of the flagellin monomers at the tip of growing filament. Forms a capping structure, which prevents flagellin subunits (transported through the central channel of the flagellum) from leaking out without polymerization at the distal end.</text>
</comment>
<feature type="domain" description="Flagellar hook-associated protein 2 C-terminal" evidence="9">
    <location>
        <begin position="235"/>
        <end position="480"/>
    </location>
</feature>
<dbReference type="Proteomes" id="UP000291793">
    <property type="component" value="Unassembled WGS sequence"/>
</dbReference>
<comment type="subunit">
    <text evidence="2 7">Homopentamer.</text>
</comment>
<evidence type="ECO:0000256" key="7">
    <source>
        <dbReference type="RuleBase" id="RU362066"/>
    </source>
</evidence>